<dbReference type="CDD" id="cd00156">
    <property type="entry name" value="REC"/>
    <property type="match status" value="1"/>
</dbReference>
<gene>
    <name evidence="3" type="ORF">CDO81_08790</name>
</gene>
<dbReference type="EMBL" id="NISI01000002">
    <property type="protein sequence ID" value="OWR04665.1"/>
    <property type="molecule type" value="Genomic_DNA"/>
</dbReference>
<evidence type="ECO:0000259" key="2">
    <source>
        <dbReference type="PROSITE" id="PS50110"/>
    </source>
</evidence>
<comment type="caution">
    <text evidence="3">The sequence shown here is derived from an EMBL/GenBank/DDBJ whole genome shotgun (WGS) entry which is preliminary data.</text>
</comment>
<evidence type="ECO:0000313" key="4">
    <source>
        <dbReference type="Proteomes" id="UP000197446"/>
    </source>
</evidence>
<name>A0A254N9K0_9BURK</name>
<dbReference type="GO" id="GO:0000160">
    <property type="term" value="P:phosphorelay signal transduction system"/>
    <property type="evidence" value="ECO:0007669"/>
    <property type="project" value="InterPro"/>
</dbReference>
<protein>
    <recommendedName>
        <fullName evidence="2">Response regulatory domain-containing protein</fullName>
    </recommendedName>
</protein>
<dbReference type="SUPFAM" id="SSF52172">
    <property type="entry name" value="CheY-like"/>
    <property type="match status" value="1"/>
</dbReference>
<reference evidence="3 4" key="1">
    <citation type="journal article" date="2007" name="Int. J. Syst. Evol. Microbiol.">
        <title>Description of Pelomonas aquatica sp. nov. and Pelomonas puraquae sp. nov., isolated from industrial and haemodialysis water.</title>
        <authorList>
            <person name="Gomila M."/>
            <person name="Bowien B."/>
            <person name="Falsen E."/>
            <person name="Moore E.R."/>
            <person name="Lalucat J."/>
        </authorList>
    </citation>
    <scope>NUCLEOTIDE SEQUENCE [LARGE SCALE GENOMIC DNA]</scope>
    <source>
        <strain evidence="3 4">CCUG 52769</strain>
    </source>
</reference>
<dbReference type="InterPro" id="IPR011006">
    <property type="entry name" value="CheY-like_superfamily"/>
</dbReference>
<dbReference type="Proteomes" id="UP000197446">
    <property type="component" value="Unassembled WGS sequence"/>
</dbReference>
<feature type="modified residue" description="4-aspartylphosphate" evidence="1">
    <location>
        <position position="58"/>
    </location>
</feature>
<dbReference type="AlphaFoldDB" id="A0A254N9K0"/>
<evidence type="ECO:0000256" key="1">
    <source>
        <dbReference type="PROSITE-ProRule" id="PRU00169"/>
    </source>
</evidence>
<evidence type="ECO:0000313" key="3">
    <source>
        <dbReference type="EMBL" id="OWR04665.1"/>
    </source>
</evidence>
<proteinExistence type="predicted"/>
<feature type="domain" description="Response regulatory" evidence="2">
    <location>
        <begin position="6"/>
        <end position="125"/>
    </location>
</feature>
<sequence>MSDPLKFLVVDALAGVQTFARQLLQGYGFSTASILCCANTDEALAQGLLFKPDFLITDWFPKADLTGPALFQRLKQDCCPKLRLALMSFEVTPTHEAQARELGSHFLLKKPFTAEELKTTMGRALEGLAKDNPSLHQRLSSTMRTAQPRGDMPRVAVPVLPIEPIIKQGDRVRYQGAIHEAQYVVHRHGETVVQLKGQAGFVPVSKLQPA</sequence>
<keyword evidence="4" id="KW-1185">Reference proteome</keyword>
<dbReference type="InterPro" id="IPR001789">
    <property type="entry name" value="Sig_transdc_resp-reg_receiver"/>
</dbReference>
<keyword evidence="1" id="KW-0597">Phosphoprotein</keyword>
<dbReference type="PROSITE" id="PS50110">
    <property type="entry name" value="RESPONSE_REGULATORY"/>
    <property type="match status" value="1"/>
</dbReference>
<accession>A0A254N9K0</accession>
<organism evidence="3 4">
    <name type="scientific">Roseateles puraquae</name>
    <dbReference type="NCBI Taxonomy" id="431059"/>
    <lineage>
        <taxon>Bacteria</taxon>
        <taxon>Pseudomonadati</taxon>
        <taxon>Pseudomonadota</taxon>
        <taxon>Betaproteobacteria</taxon>
        <taxon>Burkholderiales</taxon>
        <taxon>Sphaerotilaceae</taxon>
        <taxon>Roseateles</taxon>
    </lineage>
</organism>
<dbReference type="Gene3D" id="3.40.50.2300">
    <property type="match status" value="1"/>
</dbReference>